<sequence length="212" mass="23182">MVTSISYLFDPVLLGDDARKLLPDNYVIRPLAQDDFSKGYTDLLAVLTTVGDVSEAMFNGKPHGAGLPTYYHVSHFNAANPCEHTRVSSLPATTAAITPRKDTFQSMLSSRNYYIVVVEDLAARRIVAHIEDVVVAKDQQGKKLGSIIVNQLLDLAKALGCYKTILDCSPENAPFYNKLGLVEKGLQMARYYEDGSAALSPIPTSNSNNNKL</sequence>
<keyword evidence="1" id="KW-0012">Acyltransferase</keyword>
<dbReference type="EMBL" id="JAMZIH010000495">
    <property type="protein sequence ID" value="KAJ1679258.1"/>
    <property type="molecule type" value="Genomic_DNA"/>
</dbReference>
<dbReference type="EC" id="2.3.1.4" evidence="1"/>
<organism evidence="1 2">
    <name type="scientific">Spiromyces aspiralis</name>
    <dbReference type="NCBI Taxonomy" id="68401"/>
    <lineage>
        <taxon>Eukaryota</taxon>
        <taxon>Fungi</taxon>
        <taxon>Fungi incertae sedis</taxon>
        <taxon>Zoopagomycota</taxon>
        <taxon>Kickxellomycotina</taxon>
        <taxon>Kickxellomycetes</taxon>
        <taxon>Kickxellales</taxon>
        <taxon>Kickxellaceae</taxon>
        <taxon>Spiromyces</taxon>
    </lineage>
</organism>
<gene>
    <name evidence="1" type="primary">GNA1</name>
    <name evidence="1" type="ORF">EV182_002413</name>
</gene>
<keyword evidence="2" id="KW-1185">Reference proteome</keyword>
<evidence type="ECO:0000313" key="1">
    <source>
        <dbReference type="EMBL" id="KAJ1679258.1"/>
    </source>
</evidence>
<proteinExistence type="predicted"/>
<evidence type="ECO:0000313" key="2">
    <source>
        <dbReference type="Proteomes" id="UP001145114"/>
    </source>
</evidence>
<reference evidence="1" key="1">
    <citation type="submission" date="2022-06" db="EMBL/GenBank/DDBJ databases">
        <title>Phylogenomic reconstructions and comparative analyses of Kickxellomycotina fungi.</title>
        <authorList>
            <person name="Reynolds N.K."/>
            <person name="Stajich J.E."/>
            <person name="Barry K."/>
            <person name="Grigoriev I.V."/>
            <person name="Crous P."/>
            <person name="Smith M.E."/>
        </authorList>
    </citation>
    <scope>NUCLEOTIDE SEQUENCE</scope>
    <source>
        <strain evidence="1">RSA 2271</strain>
    </source>
</reference>
<keyword evidence="1" id="KW-0808">Transferase</keyword>
<accession>A0ACC1HRS4</accession>
<comment type="caution">
    <text evidence="1">The sequence shown here is derived from an EMBL/GenBank/DDBJ whole genome shotgun (WGS) entry which is preliminary data.</text>
</comment>
<protein>
    <submittedName>
        <fullName evidence="1">Glucosamine-phosphate N-acetyltransferase-like protein</fullName>
        <ecNumber evidence="1">2.3.1.4</ecNumber>
    </submittedName>
</protein>
<name>A0ACC1HRS4_9FUNG</name>
<dbReference type="Proteomes" id="UP001145114">
    <property type="component" value="Unassembled WGS sequence"/>
</dbReference>